<reference evidence="2" key="1">
    <citation type="submission" date="2015-12" db="EMBL/GenBank/DDBJ databases">
        <title>Gene expression during late stages of embryo sac development: a critical building block for successful pollen-pistil interactions.</title>
        <authorList>
            <person name="Liu Y."/>
            <person name="Joly V."/>
            <person name="Sabar M."/>
            <person name="Matton D.P."/>
        </authorList>
    </citation>
    <scope>NUCLEOTIDE SEQUENCE</scope>
</reference>
<dbReference type="EMBL" id="GEDG01028131">
    <property type="protein sequence ID" value="JAP13385.1"/>
    <property type="molecule type" value="Transcribed_RNA"/>
</dbReference>
<proteinExistence type="predicted"/>
<keyword evidence="1" id="KW-1133">Transmembrane helix</keyword>
<evidence type="ECO:0000313" key="2">
    <source>
        <dbReference type="EMBL" id="JAP13385.1"/>
    </source>
</evidence>
<organism evidence="2">
    <name type="scientific">Solanum chacoense</name>
    <name type="common">Chaco potato</name>
    <dbReference type="NCBI Taxonomy" id="4108"/>
    <lineage>
        <taxon>Eukaryota</taxon>
        <taxon>Viridiplantae</taxon>
        <taxon>Streptophyta</taxon>
        <taxon>Embryophyta</taxon>
        <taxon>Tracheophyta</taxon>
        <taxon>Spermatophyta</taxon>
        <taxon>Magnoliopsida</taxon>
        <taxon>eudicotyledons</taxon>
        <taxon>Gunneridae</taxon>
        <taxon>Pentapetalae</taxon>
        <taxon>asterids</taxon>
        <taxon>lamiids</taxon>
        <taxon>Solanales</taxon>
        <taxon>Solanaceae</taxon>
        <taxon>Solanoideae</taxon>
        <taxon>Solaneae</taxon>
        <taxon>Solanum</taxon>
    </lineage>
</organism>
<accession>A0A0V0H058</accession>
<feature type="transmembrane region" description="Helical" evidence="1">
    <location>
        <begin position="48"/>
        <end position="68"/>
    </location>
</feature>
<protein>
    <submittedName>
        <fullName evidence="2">Putative ovule protein</fullName>
    </submittedName>
</protein>
<feature type="transmembrane region" description="Helical" evidence="1">
    <location>
        <begin position="6"/>
        <end position="27"/>
    </location>
</feature>
<dbReference type="AlphaFoldDB" id="A0A0V0H058"/>
<name>A0A0V0H058_SOLCH</name>
<sequence>MHPNITSFSLLEIGSACSHVGFIILAGMRKLLLHLQMQLGNWLPILKALYVVFCFLSMHIHFCMPVVII</sequence>
<keyword evidence="1" id="KW-0472">Membrane</keyword>
<keyword evidence="1" id="KW-0812">Transmembrane</keyword>
<evidence type="ECO:0000256" key="1">
    <source>
        <dbReference type="SAM" id="Phobius"/>
    </source>
</evidence>